<feature type="transmembrane region" description="Helical" evidence="10">
    <location>
        <begin position="52"/>
        <end position="74"/>
    </location>
</feature>
<evidence type="ECO:0000256" key="10">
    <source>
        <dbReference type="SAM" id="Phobius"/>
    </source>
</evidence>
<feature type="transmembrane region" description="Helical" evidence="10">
    <location>
        <begin position="86"/>
        <end position="105"/>
    </location>
</feature>
<dbReference type="PANTHER" id="PTHR34573:SF1">
    <property type="entry name" value="VITAMIN K EPOXIDE REDUCTASE DOMAIN-CONTAINING PROTEIN"/>
    <property type="match status" value="1"/>
</dbReference>
<dbReference type="Gene3D" id="1.20.1440.130">
    <property type="entry name" value="VKOR domain"/>
    <property type="match status" value="1"/>
</dbReference>
<reference evidence="12" key="1">
    <citation type="submission" date="2020-02" db="EMBL/GenBank/DDBJ databases">
        <authorList>
            <person name="Meier V. D."/>
        </authorList>
    </citation>
    <scope>NUCLEOTIDE SEQUENCE</scope>
    <source>
        <strain evidence="12">AVDCRST_MAG63</strain>
    </source>
</reference>
<protein>
    <recommendedName>
        <fullName evidence="11">Vitamin K epoxide reductase domain-containing protein</fullName>
    </recommendedName>
</protein>
<feature type="domain" description="Vitamin K epoxide reductase" evidence="11">
    <location>
        <begin position="1"/>
        <end position="138"/>
    </location>
</feature>
<evidence type="ECO:0000256" key="6">
    <source>
        <dbReference type="ARBA" id="ARBA00023002"/>
    </source>
</evidence>
<dbReference type="AlphaFoldDB" id="A0A6J4H757"/>
<evidence type="ECO:0000256" key="2">
    <source>
        <dbReference type="ARBA" id="ARBA00006214"/>
    </source>
</evidence>
<keyword evidence="4" id="KW-0874">Quinone</keyword>
<dbReference type="CDD" id="cd12916">
    <property type="entry name" value="VKOR_1"/>
    <property type="match status" value="1"/>
</dbReference>
<keyword evidence="8" id="KW-1015">Disulfide bond</keyword>
<evidence type="ECO:0000313" key="12">
    <source>
        <dbReference type="EMBL" id="CAA9214947.1"/>
    </source>
</evidence>
<dbReference type="Pfam" id="PF07884">
    <property type="entry name" value="VKOR"/>
    <property type="match status" value="1"/>
</dbReference>
<comment type="similarity">
    <text evidence="2">Belongs to the VKOR family.</text>
</comment>
<dbReference type="InterPro" id="IPR012932">
    <property type="entry name" value="VKOR"/>
</dbReference>
<keyword evidence="6" id="KW-0560">Oxidoreductase</keyword>
<evidence type="ECO:0000256" key="4">
    <source>
        <dbReference type="ARBA" id="ARBA00022719"/>
    </source>
</evidence>
<keyword evidence="5 10" id="KW-1133">Transmembrane helix</keyword>
<evidence type="ECO:0000256" key="8">
    <source>
        <dbReference type="ARBA" id="ARBA00023157"/>
    </source>
</evidence>
<gene>
    <name evidence="12" type="ORF">AVDCRST_MAG63-352</name>
</gene>
<dbReference type="SMART" id="SM00756">
    <property type="entry name" value="VKc"/>
    <property type="match status" value="1"/>
</dbReference>
<dbReference type="PANTHER" id="PTHR34573">
    <property type="entry name" value="VKC DOMAIN-CONTAINING PROTEIN"/>
    <property type="match status" value="1"/>
</dbReference>
<proteinExistence type="inferred from homology"/>
<comment type="subcellular location">
    <subcellularLocation>
        <location evidence="1">Membrane</location>
        <topology evidence="1">Multi-pass membrane protein</topology>
    </subcellularLocation>
</comment>
<evidence type="ECO:0000256" key="3">
    <source>
        <dbReference type="ARBA" id="ARBA00022692"/>
    </source>
</evidence>
<keyword evidence="3 10" id="KW-0812">Transmembrane</keyword>
<dbReference type="GO" id="GO:0016020">
    <property type="term" value="C:membrane"/>
    <property type="evidence" value="ECO:0007669"/>
    <property type="project" value="UniProtKB-SubCell"/>
</dbReference>
<keyword evidence="9" id="KW-0676">Redox-active center</keyword>
<keyword evidence="7 10" id="KW-0472">Membrane</keyword>
<sequence>MWNRVVFVLSLLGALVSAYLWRMHAIGADVPCGGSGGCDAVAASPYSRFPVGSGIPVAAYGAVGYTLLALLALGRTLTARPGRHRLLLALIVLGAGAGTLASLYLTYLELWVIRAVCRWCLASQFLIAAVFVASLADWRRVRTTPSPIHEVGAHP</sequence>
<dbReference type="InterPro" id="IPR038354">
    <property type="entry name" value="VKOR_sf"/>
</dbReference>
<evidence type="ECO:0000256" key="1">
    <source>
        <dbReference type="ARBA" id="ARBA00004141"/>
    </source>
</evidence>
<name>A0A6J4H757_9BACT</name>
<organism evidence="12">
    <name type="scientific">uncultured Armatimonadetes bacterium</name>
    <dbReference type="NCBI Taxonomy" id="157466"/>
    <lineage>
        <taxon>Bacteria</taxon>
        <taxon>Bacillati</taxon>
        <taxon>Armatimonadota</taxon>
        <taxon>environmental samples</taxon>
    </lineage>
</organism>
<evidence type="ECO:0000256" key="5">
    <source>
        <dbReference type="ARBA" id="ARBA00022989"/>
    </source>
</evidence>
<dbReference type="GO" id="GO:0016491">
    <property type="term" value="F:oxidoreductase activity"/>
    <property type="evidence" value="ECO:0007669"/>
    <property type="project" value="UniProtKB-KW"/>
</dbReference>
<dbReference type="EMBL" id="CADCTO010000023">
    <property type="protein sequence ID" value="CAA9214947.1"/>
    <property type="molecule type" value="Genomic_DNA"/>
</dbReference>
<accession>A0A6J4H757</accession>
<dbReference type="GO" id="GO:0048038">
    <property type="term" value="F:quinone binding"/>
    <property type="evidence" value="ECO:0007669"/>
    <property type="project" value="UniProtKB-KW"/>
</dbReference>
<feature type="transmembrane region" description="Helical" evidence="10">
    <location>
        <begin position="111"/>
        <end position="136"/>
    </location>
</feature>
<evidence type="ECO:0000256" key="7">
    <source>
        <dbReference type="ARBA" id="ARBA00023136"/>
    </source>
</evidence>
<evidence type="ECO:0000256" key="9">
    <source>
        <dbReference type="ARBA" id="ARBA00023284"/>
    </source>
</evidence>
<dbReference type="InterPro" id="IPR044698">
    <property type="entry name" value="VKOR/LTO1"/>
</dbReference>
<evidence type="ECO:0000259" key="11">
    <source>
        <dbReference type="SMART" id="SM00756"/>
    </source>
</evidence>